<dbReference type="Gramene" id="Zm00001eb420380_T003">
    <property type="protein sequence ID" value="Zm00001eb420380_P003"/>
    <property type="gene ID" value="Zm00001eb420380"/>
</dbReference>
<dbReference type="InterPro" id="IPR055280">
    <property type="entry name" value="TIC32"/>
</dbReference>
<dbReference type="InterPro" id="IPR002347">
    <property type="entry name" value="SDR_fam"/>
</dbReference>
<protein>
    <recommendedName>
        <fullName evidence="4">Short-chain dehydrogenase TIC 32, chloroplastic</fullName>
    </recommendedName>
</protein>
<accession>A0A804RHD1</accession>
<gene>
    <name evidence="1" type="primary">LOC103641540</name>
</gene>
<keyword evidence="2" id="KW-1185">Reference proteome</keyword>
<evidence type="ECO:0007829" key="3">
    <source>
        <dbReference type="PeptideAtlas" id="A0A804RHD1"/>
    </source>
</evidence>
<dbReference type="RefSeq" id="XP_008663102.1">
    <property type="nucleotide sequence ID" value="XM_008664880.3"/>
</dbReference>
<dbReference type="InterPro" id="IPR036291">
    <property type="entry name" value="NAD(P)-bd_dom_sf"/>
</dbReference>
<evidence type="ECO:0000313" key="1">
    <source>
        <dbReference type="EnsemblPlants" id="Zm00001eb420380_P003"/>
    </source>
</evidence>
<evidence type="ECO:0000313" key="2">
    <source>
        <dbReference type="Proteomes" id="UP000007305"/>
    </source>
</evidence>
<dbReference type="KEGG" id="zma:103641540"/>
<dbReference type="CDD" id="cd05327">
    <property type="entry name" value="retinol-DH_like_SDR_c_like"/>
    <property type="match status" value="1"/>
</dbReference>
<dbReference type="GeneID" id="103641540"/>
<dbReference type="AlphaFoldDB" id="A0A804RHD1"/>
<dbReference type="FunCoup" id="A0A804RHD1">
    <property type="interactions" value="521"/>
</dbReference>
<dbReference type="Proteomes" id="UP000007305">
    <property type="component" value="Chromosome 10"/>
</dbReference>
<organism evidence="1 2">
    <name type="scientific">Zea mays</name>
    <name type="common">Maize</name>
    <dbReference type="NCBI Taxonomy" id="4577"/>
    <lineage>
        <taxon>Eukaryota</taxon>
        <taxon>Viridiplantae</taxon>
        <taxon>Streptophyta</taxon>
        <taxon>Embryophyta</taxon>
        <taxon>Tracheophyta</taxon>
        <taxon>Spermatophyta</taxon>
        <taxon>Magnoliopsida</taxon>
        <taxon>Liliopsida</taxon>
        <taxon>Poales</taxon>
        <taxon>Poaceae</taxon>
        <taxon>PACMAD clade</taxon>
        <taxon>Panicoideae</taxon>
        <taxon>Andropogonodae</taxon>
        <taxon>Andropogoneae</taxon>
        <taxon>Tripsacinae</taxon>
        <taxon>Zea</taxon>
    </lineage>
</organism>
<dbReference type="EnsemblPlants" id="Zm00001eb420380_T003">
    <property type="protein sequence ID" value="Zm00001eb420380_P003"/>
    <property type="gene ID" value="Zm00001eb420380"/>
</dbReference>
<dbReference type="OrthoDB" id="191139at2759"/>
<evidence type="ECO:0008006" key="4">
    <source>
        <dbReference type="Google" id="ProtNLM"/>
    </source>
</evidence>
<dbReference type="PRINTS" id="PR00081">
    <property type="entry name" value="GDHRDH"/>
</dbReference>
<keyword evidence="3" id="KW-1267">Proteomics identification</keyword>
<dbReference type="SUPFAM" id="SSF51735">
    <property type="entry name" value="NAD(P)-binding Rossmann-fold domains"/>
    <property type="match status" value="1"/>
</dbReference>
<name>A0A804RHD1_MAIZE</name>
<dbReference type="InParanoid" id="A0A804RHD1"/>
<dbReference type="PANTHER" id="PTHR48476:SF1">
    <property type="entry name" value="SHORT-CHAIN DEHYDROGENASE TIC 32, CHLOROPLASTIC-LIKE"/>
    <property type="match status" value="1"/>
</dbReference>
<dbReference type="PANTHER" id="PTHR48476">
    <property type="entry name" value="SHORT-CHAIN DEHYDROGENASE TIC 32, CHLOROPLASTIC-LIKE"/>
    <property type="match status" value="1"/>
</dbReference>
<reference evidence="1" key="3">
    <citation type="submission" date="2021-05" db="UniProtKB">
        <authorList>
            <consortium name="EnsemblPlants"/>
        </authorList>
    </citation>
    <scope>IDENTIFICATION</scope>
    <source>
        <strain evidence="1">cv. B73</strain>
    </source>
</reference>
<reference evidence="2" key="1">
    <citation type="journal article" date="2009" name="Science">
        <title>The B73 maize genome: complexity, diversity, and dynamics.</title>
        <authorList>
            <person name="Schnable P.S."/>
            <person name="Ware D."/>
            <person name="Fulton R.S."/>
            <person name="Stein J.C."/>
            <person name="Wei F."/>
            <person name="Pasternak S."/>
            <person name="Liang C."/>
            <person name="Zhang J."/>
            <person name="Fulton L."/>
            <person name="Graves T.A."/>
            <person name="Minx P."/>
            <person name="Reily A.D."/>
            <person name="Courtney L."/>
            <person name="Kruchowski S.S."/>
            <person name="Tomlinson C."/>
            <person name="Strong C."/>
            <person name="Delehaunty K."/>
            <person name="Fronick C."/>
            <person name="Courtney B."/>
            <person name="Rock S.M."/>
            <person name="Belter E."/>
            <person name="Du F."/>
            <person name="Kim K."/>
            <person name="Abbott R.M."/>
            <person name="Cotton M."/>
            <person name="Levy A."/>
            <person name="Marchetto P."/>
            <person name="Ochoa K."/>
            <person name="Jackson S.M."/>
            <person name="Gillam B."/>
            <person name="Chen W."/>
            <person name="Yan L."/>
            <person name="Higginbotham J."/>
            <person name="Cardenas M."/>
            <person name="Waligorski J."/>
            <person name="Applebaum E."/>
            <person name="Phelps L."/>
            <person name="Falcone J."/>
            <person name="Kanchi K."/>
            <person name="Thane T."/>
            <person name="Scimone A."/>
            <person name="Thane N."/>
            <person name="Henke J."/>
            <person name="Wang T."/>
            <person name="Ruppert J."/>
            <person name="Shah N."/>
            <person name="Rotter K."/>
            <person name="Hodges J."/>
            <person name="Ingenthron E."/>
            <person name="Cordes M."/>
            <person name="Kohlberg S."/>
            <person name="Sgro J."/>
            <person name="Delgado B."/>
            <person name="Mead K."/>
            <person name="Chinwalla A."/>
            <person name="Leonard S."/>
            <person name="Crouse K."/>
            <person name="Collura K."/>
            <person name="Kudrna D."/>
            <person name="Currie J."/>
            <person name="He R."/>
            <person name="Angelova A."/>
            <person name="Rajasekar S."/>
            <person name="Mueller T."/>
            <person name="Lomeli R."/>
            <person name="Scara G."/>
            <person name="Ko A."/>
            <person name="Delaney K."/>
            <person name="Wissotski M."/>
            <person name="Lopez G."/>
            <person name="Campos D."/>
            <person name="Braidotti M."/>
            <person name="Ashley E."/>
            <person name="Golser W."/>
            <person name="Kim H."/>
            <person name="Lee S."/>
            <person name="Lin J."/>
            <person name="Dujmic Z."/>
            <person name="Kim W."/>
            <person name="Talag J."/>
            <person name="Zuccolo A."/>
            <person name="Fan C."/>
            <person name="Sebastian A."/>
            <person name="Kramer M."/>
            <person name="Spiegel L."/>
            <person name="Nascimento L."/>
            <person name="Zutavern T."/>
            <person name="Miller B."/>
            <person name="Ambroise C."/>
            <person name="Muller S."/>
            <person name="Spooner W."/>
            <person name="Narechania A."/>
            <person name="Ren L."/>
            <person name="Wei S."/>
            <person name="Kumari S."/>
            <person name="Faga B."/>
            <person name="Levy M.J."/>
            <person name="McMahan L."/>
            <person name="Van Buren P."/>
            <person name="Vaughn M.W."/>
            <person name="Ying K."/>
            <person name="Yeh C.-T."/>
            <person name="Emrich S.J."/>
            <person name="Jia Y."/>
            <person name="Kalyanaraman A."/>
            <person name="Hsia A.-P."/>
            <person name="Barbazuk W.B."/>
            <person name="Baucom R.S."/>
            <person name="Brutnell T.P."/>
            <person name="Carpita N.C."/>
            <person name="Chaparro C."/>
            <person name="Chia J.-M."/>
            <person name="Deragon J.-M."/>
            <person name="Estill J.C."/>
            <person name="Fu Y."/>
            <person name="Jeddeloh J.A."/>
            <person name="Han Y."/>
            <person name="Lee H."/>
            <person name="Li P."/>
            <person name="Lisch D.R."/>
            <person name="Liu S."/>
            <person name="Liu Z."/>
            <person name="Nagel D.H."/>
            <person name="McCann M.C."/>
            <person name="SanMiguel P."/>
            <person name="Myers A.M."/>
            <person name="Nettleton D."/>
            <person name="Nguyen J."/>
            <person name="Penning B.W."/>
            <person name="Ponnala L."/>
            <person name="Schneider K.L."/>
            <person name="Schwartz D.C."/>
            <person name="Sharma A."/>
            <person name="Soderlund C."/>
            <person name="Springer N.M."/>
            <person name="Sun Q."/>
            <person name="Wang H."/>
            <person name="Waterman M."/>
            <person name="Westerman R."/>
            <person name="Wolfgruber T.K."/>
            <person name="Yang L."/>
            <person name="Yu Y."/>
            <person name="Zhang L."/>
            <person name="Zhou S."/>
            <person name="Zhu Q."/>
            <person name="Bennetzen J.L."/>
            <person name="Dawe R.K."/>
            <person name="Jiang J."/>
            <person name="Jiang N."/>
            <person name="Presting G.G."/>
            <person name="Wessler S.R."/>
            <person name="Aluru S."/>
            <person name="Martienssen R.A."/>
            <person name="Clifton S.W."/>
            <person name="McCombie W.R."/>
            <person name="Wing R.A."/>
            <person name="Wilson R.K."/>
        </authorList>
    </citation>
    <scope>NUCLEOTIDE SEQUENCE [LARGE SCALE GENOMIC DNA]</scope>
    <source>
        <strain evidence="2">cv. B73</strain>
    </source>
</reference>
<reference evidence="1" key="2">
    <citation type="submission" date="2019-07" db="EMBL/GenBank/DDBJ databases">
        <authorList>
            <person name="Seetharam A."/>
            <person name="Woodhouse M."/>
            <person name="Cannon E."/>
        </authorList>
    </citation>
    <scope>NUCLEOTIDE SEQUENCE [LARGE SCALE GENOMIC DNA]</scope>
    <source>
        <strain evidence="1">cv. B73</strain>
    </source>
</reference>
<proteinExistence type="evidence at protein level"/>
<sequence length="329" mass="35495">MFGFLKQRRQTPSGFSSSSAAEEVTAGIDGSGLVAIVTGASSGIGAETCRVLALRGVRVVMGVRTPSAGERVKEEIVKNVPAADSPHSQILRKAGQKKAEPNRHVSSMSSVKRFADNFNGLNLPLNILINNAGIAFSPFTLSDDGIELQFATNYLGHFLLTNLLLEKMKITAMESGIEGRVVIVASDSYKHTYREGIRFDKLNDASGYKGILAYGQSKLANILRSNELSCRLKEEDAKVVVNSLHPGVVATNITRHLGIIKDILSPIAKLVLRGVEQGAATVCYLALHPQVAGVTGKYFVDFNAVELKPPATDKELSKKLWDFSVSLLQ</sequence>
<dbReference type="Gene3D" id="3.40.50.720">
    <property type="entry name" value="NAD(P)-binding Rossmann-like Domain"/>
    <property type="match status" value="1"/>
</dbReference>
<dbReference type="Pfam" id="PF00106">
    <property type="entry name" value="adh_short"/>
    <property type="match status" value="1"/>
</dbReference>